<sequence length="229" mass="26060">MKNIFHFVSFFAIFMMSSCVAKRDRTIAIDVLLLLPQNLSEEAILLNTAILKNNPDNFTLDKDHVPHITLLQCYVRQSDLPKITMALNGLYNMIENESLWANELQYKKDQPQSFASIGIEKSSALLAIHERAIALVQPYITTGGSQNAFIPTKDGSPIDQFTIDYIPKFVSNYSYENYNPHISLGVSETSVLHYLEKNEFREMKFKAPAVAVYQLGKYGTARKLLWKSE</sequence>
<feature type="chain" id="PRO_5032776206" description="2'-5' RNA ligase" evidence="1">
    <location>
        <begin position="22"/>
        <end position="229"/>
    </location>
</feature>
<reference evidence="2 3" key="1">
    <citation type="submission" date="2019-05" db="EMBL/GenBank/DDBJ databases">
        <title>Chryseobacterium sp. isolated from King George Island, maritime Antarctica.</title>
        <authorList>
            <person name="Peng X."/>
        </authorList>
    </citation>
    <scope>NUCLEOTIDE SEQUENCE [LARGE SCALE GENOMIC DNA]</scope>
    <source>
        <strain evidence="2 3">7-3A</strain>
    </source>
</reference>
<evidence type="ECO:0000256" key="1">
    <source>
        <dbReference type="SAM" id="SignalP"/>
    </source>
</evidence>
<dbReference type="RefSeq" id="WP_193812104.1">
    <property type="nucleotide sequence ID" value="NZ_CP040442.1"/>
</dbReference>
<dbReference type="Proteomes" id="UP000594195">
    <property type="component" value="Chromosome"/>
</dbReference>
<dbReference type="PROSITE" id="PS51257">
    <property type="entry name" value="PROKAR_LIPOPROTEIN"/>
    <property type="match status" value="1"/>
</dbReference>
<proteinExistence type="predicted"/>
<evidence type="ECO:0008006" key="4">
    <source>
        <dbReference type="Google" id="ProtNLM"/>
    </source>
</evidence>
<gene>
    <name evidence="2" type="ORF">Q73A0000_00280</name>
</gene>
<organism evidence="2 3">
    <name type="scientific">Kaistella flava</name>
    <name type="common">ex Peng et al. 2021</name>
    <dbReference type="NCBI Taxonomy" id="2038776"/>
    <lineage>
        <taxon>Bacteria</taxon>
        <taxon>Pseudomonadati</taxon>
        <taxon>Bacteroidota</taxon>
        <taxon>Flavobacteriia</taxon>
        <taxon>Flavobacteriales</taxon>
        <taxon>Weeksellaceae</taxon>
        <taxon>Chryseobacterium group</taxon>
        <taxon>Kaistella</taxon>
    </lineage>
</organism>
<dbReference type="SUPFAM" id="SSF55144">
    <property type="entry name" value="LigT-like"/>
    <property type="match status" value="1"/>
</dbReference>
<dbReference type="Gene3D" id="3.90.1140.10">
    <property type="entry name" value="Cyclic phosphodiesterase"/>
    <property type="match status" value="1"/>
</dbReference>
<protein>
    <recommendedName>
        <fullName evidence="4">2'-5' RNA ligase</fullName>
    </recommendedName>
</protein>
<dbReference type="KEGG" id="kfa:Q73A0000_00280"/>
<name>A0A7M2Y630_9FLAO</name>
<evidence type="ECO:0000313" key="2">
    <source>
        <dbReference type="EMBL" id="QOW08892.1"/>
    </source>
</evidence>
<keyword evidence="1" id="KW-0732">Signal</keyword>
<feature type="signal peptide" evidence="1">
    <location>
        <begin position="1"/>
        <end position="21"/>
    </location>
</feature>
<accession>A0A7M2Y630</accession>
<dbReference type="EMBL" id="CP040442">
    <property type="protein sequence ID" value="QOW08892.1"/>
    <property type="molecule type" value="Genomic_DNA"/>
</dbReference>
<dbReference type="InterPro" id="IPR009097">
    <property type="entry name" value="Cyclic_Pdiesterase"/>
</dbReference>
<evidence type="ECO:0000313" key="3">
    <source>
        <dbReference type="Proteomes" id="UP000594195"/>
    </source>
</evidence>
<dbReference type="AlphaFoldDB" id="A0A7M2Y630"/>
<keyword evidence="3" id="KW-1185">Reference proteome</keyword>